<sequence length="181" mass="20451">MGFLLPGSSLLRFSAMSSIEFMCRVPTLAPAPVFSKPPRSPLCLPFAALLLETCSELPPGDWPLSLGCRLPLTYGCAQETSMKETIGGGRRIGWLAVPWIVGGEGSRCFSNVLWFWVFGLILCFCYFFSFCLGLFLSLCFCWNKIFPLTKKKKKTESPSGWQEFRLRNDKHTFCWLILLVK</sequence>
<protein>
    <submittedName>
        <fullName evidence="2">Uncharacterized protein</fullName>
    </submittedName>
</protein>
<comment type="caution">
    <text evidence="2">The sequence shown here is derived from an EMBL/GenBank/DDBJ whole genome shotgun (WGS) entry which is preliminary data.</text>
</comment>
<evidence type="ECO:0000313" key="2">
    <source>
        <dbReference type="EMBL" id="TQD82725.1"/>
    </source>
</evidence>
<keyword evidence="1" id="KW-0472">Membrane</keyword>
<dbReference type="EMBL" id="VIEB01000711">
    <property type="protein sequence ID" value="TQD82725.1"/>
    <property type="molecule type" value="Genomic_DNA"/>
</dbReference>
<reference evidence="2 3" key="1">
    <citation type="journal article" date="2019" name="G3 (Bethesda)">
        <title>Sequencing of a Wild Apple (Malus baccata) Genome Unravels the Differences Between Cultivated and Wild Apple Species Regarding Disease Resistance and Cold Tolerance.</title>
        <authorList>
            <person name="Chen X."/>
        </authorList>
    </citation>
    <scope>NUCLEOTIDE SEQUENCE [LARGE SCALE GENOMIC DNA]</scope>
    <source>
        <strain evidence="3">cv. Shandingzi</strain>
        <tissue evidence="2">Leaves</tissue>
    </source>
</reference>
<keyword evidence="3" id="KW-1185">Reference proteome</keyword>
<evidence type="ECO:0000313" key="3">
    <source>
        <dbReference type="Proteomes" id="UP000315295"/>
    </source>
</evidence>
<dbReference type="Proteomes" id="UP000315295">
    <property type="component" value="Unassembled WGS sequence"/>
</dbReference>
<gene>
    <name evidence="2" type="ORF">C1H46_031760</name>
</gene>
<evidence type="ECO:0000256" key="1">
    <source>
        <dbReference type="SAM" id="Phobius"/>
    </source>
</evidence>
<name>A0A540L8B8_MALBA</name>
<accession>A0A540L8B8</accession>
<proteinExistence type="predicted"/>
<keyword evidence="1" id="KW-1133">Transmembrane helix</keyword>
<feature type="transmembrane region" description="Helical" evidence="1">
    <location>
        <begin position="113"/>
        <end position="142"/>
    </location>
</feature>
<keyword evidence="1" id="KW-0812">Transmembrane</keyword>
<organism evidence="2 3">
    <name type="scientific">Malus baccata</name>
    <name type="common">Siberian crab apple</name>
    <name type="synonym">Pyrus baccata</name>
    <dbReference type="NCBI Taxonomy" id="106549"/>
    <lineage>
        <taxon>Eukaryota</taxon>
        <taxon>Viridiplantae</taxon>
        <taxon>Streptophyta</taxon>
        <taxon>Embryophyta</taxon>
        <taxon>Tracheophyta</taxon>
        <taxon>Spermatophyta</taxon>
        <taxon>Magnoliopsida</taxon>
        <taxon>eudicotyledons</taxon>
        <taxon>Gunneridae</taxon>
        <taxon>Pentapetalae</taxon>
        <taxon>rosids</taxon>
        <taxon>fabids</taxon>
        <taxon>Rosales</taxon>
        <taxon>Rosaceae</taxon>
        <taxon>Amygdaloideae</taxon>
        <taxon>Maleae</taxon>
        <taxon>Malus</taxon>
    </lineage>
</organism>
<dbReference type="AlphaFoldDB" id="A0A540L8B8"/>